<gene>
    <name evidence="1" type="ORF">NECAME_09096</name>
</gene>
<sequence length="81" mass="9295">MPYGYDNNGRRYVTLLDRIRHCRQSAGRPRPVTNHAPRAIHNFTHISYVEVYAQSRAVLTIYLNNTKIPLSPLSNDISTVI</sequence>
<reference evidence="2" key="1">
    <citation type="journal article" date="2014" name="Nat. Genet.">
        <title>Genome of the human hookworm Necator americanus.</title>
        <authorList>
            <person name="Tang Y.T."/>
            <person name="Gao X."/>
            <person name="Rosa B.A."/>
            <person name="Abubucker S."/>
            <person name="Hallsworth-Pepin K."/>
            <person name="Martin J."/>
            <person name="Tyagi R."/>
            <person name="Heizer E."/>
            <person name="Zhang X."/>
            <person name="Bhonagiri-Palsikar V."/>
            <person name="Minx P."/>
            <person name="Warren W.C."/>
            <person name="Wang Q."/>
            <person name="Zhan B."/>
            <person name="Hotez P.J."/>
            <person name="Sternberg P.W."/>
            <person name="Dougall A."/>
            <person name="Gaze S.T."/>
            <person name="Mulvenna J."/>
            <person name="Sotillo J."/>
            <person name="Ranganathan S."/>
            <person name="Rabelo E.M."/>
            <person name="Wilson R.K."/>
            <person name="Felgner P.L."/>
            <person name="Bethony J."/>
            <person name="Hawdon J.M."/>
            <person name="Gasser R.B."/>
            <person name="Loukas A."/>
            <person name="Mitreva M."/>
        </authorList>
    </citation>
    <scope>NUCLEOTIDE SEQUENCE [LARGE SCALE GENOMIC DNA]</scope>
</reference>
<dbReference type="Proteomes" id="UP000053676">
    <property type="component" value="Unassembled WGS sequence"/>
</dbReference>
<keyword evidence="2" id="KW-1185">Reference proteome</keyword>
<dbReference type="EMBL" id="KI659052">
    <property type="protein sequence ID" value="ETN80548.1"/>
    <property type="molecule type" value="Genomic_DNA"/>
</dbReference>
<dbReference type="KEGG" id="nai:NECAME_09096"/>
<dbReference type="AlphaFoldDB" id="W2TFC5"/>
<evidence type="ECO:0000313" key="1">
    <source>
        <dbReference type="EMBL" id="ETN80548.1"/>
    </source>
</evidence>
<accession>W2TFC5</accession>
<evidence type="ECO:0000313" key="2">
    <source>
        <dbReference type="Proteomes" id="UP000053676"/>
    </source>
</evidence>
<name>W2TFC5_NECAM</name>
<proteinExistence type="predicted"/>
<organism evidence="1 2">
    <name type="scientific">Necator americanus</name>
    <name type="common">Human hookworm</name>
    <dbReference type="NCBI Taxonomy" id="51031"/>
    <lineage>
        <taxon>Eukaryota</taxon>
        <taxon>Metazoa</taxon>
        <taxon>Ecdysozoa</taxon>
        <taxon>Nematoda</taxon>
        <taxon>Chromadorea</taxon>
        <taxon>Rhabditida</taxon>
        <taxon>Rhabditina</taxon>
        <taxon>Rhabditomorpha</taxon>
        <taxon>Strongyloidea</taxon>
        <taxon>Ancylostomatidae</taxon>
        <taxon>Bunostominae</taxon>
        <taxon>Necator</taxon>
    </lineage>
</organism>
<protein>
    <submittedName>
        <fullName evidence="1">Uncharacterized protein</fullName>
    </submittedName>
</protein>